<organism evidence="2 3">
    <name type="scientific">Acetobacter suratthaniensis</name>
    <dbReference type="NCBI Taxonomy" id="1502841"/>
    <lineage>
        <taxon>Bacteria</taxon>
        <taxon>Pseudomonadati</taxon>
        <taxon>Pseudomonadota</taxon>
        <taxon>Alphaproteobacteria</taxon>
        <taxon>Acetobacterales</taxon>
        <taxon>Acetobacteraceae</taxon>
        <taxon>Acetobacter</taxon>
    </lineage>
</organism>
<evidence type="ECO:0008006" key="4">
    <source>
        <dbReference type="Google" id="ProtNLM"/>
    </source>
</evidence>
<feature type="region of interest" description="Disordered" evidence="1">
    <location>
        <begin position="140"/>
        <end position="198"/>
    </location>
</feature>
<accession>A0ABS3LID0</accession>
<evidence type="ECO:0000256" key="1">
    <source>
        <dbReference type="SAM" id="MobiDB-lite"/>
    </source>
</evidence>
<sequence length="198" mass="20596">MPAWDFSAILCDCGQDTLLMHGRSARVGLKSAACLMLSLFVQGCGGATSPATSPAGQDALVRLDTESRRHIRHEDLMRRDTALHAPMKLDVSAIRPLLDEASVLPRETAAPVRGASGAGLAPESVLPDGQELHMDNQHDVMEPEGAVPPGGVGKAGGTSPTSIDIPNADGSITHVAPDGTVRTEKLISHTRSAQGRGG</sequence>
<evidence type="ECO:0000313" key="3">
    <source>
        <dbReference type="Proteomes" id="UP000664399"/>
    </source>
</evidence>
<feature type="compositionally biased region" description="Polar residues" evidence="1">
    <location>
        <begin position="189"/>
        <end position="198"/>
    </location>
</feature>
<gene>
    <name evidence="2" type="ORF">J2D75_02535</name>
</gene>
<reference evidence="2 3" key="1">
    <citation type="submission" date="2021-03" db="EMBL/GenBank/DDBJ databases">
        <title>The complete genome sequence of Acetobacter suratthaniensis TBRC 1719.</title>
        <authorList>
            <person name="Charoenyingcharoen P."/>
            <person name="Yukphan P."/>
        </authorList>
    </citation>
    <scope>NUCLEOTIDE SEQUENCE [LARGE SCALE GENOMIC DNA]</scope>
    <source>
        <strain evidence="2 3">TBRC 1719</strain>
    </source>
</reference>
<dbReference type="Proteomes" id="UP000664399">
    <property type="component" value="Unassembled WGS sequence"/>
</dbReference>
<dbReference type="EMBL" id="JAFVMG010000001">
    <property type="protein sequence ID" value="MBO1327354.1"/>
    <property type="molecule type" value="Genomic_DNA"/>
</dbReference>
<name>A0ABS3LID0_9PROT</name>
<evidence type="ECO:0000313" key="2">
    <source>
        <dbReference type="EMBL" id="MBO1327354.1"/>
    </source>
</evidence>
<proteinExistence type="predicted"/>
<protein>
    <recommendedName>
        <fullName evidence="4">DUF3035 domain-containing protein</fullName>
    </recommendedName>
</protein>
<dbReference type="RefSeq" id="WP_207852375.1">
    <property type="nucleotide sequence ID" value="NZ_JAFVMG010000001.1"/>
</dbReference>
<keyword evidence="3" id="KW-1185">Reference proteome</keyword>
<comment type="caution">
    <text evidence="2">The sequence shown here is derived from an EMBL/GenBank/DDBJ whole genome shotgun (WGS) entry which is preliminary data.</text>
</comment>